<gene>
    <name evidence="5" type="ORF">IHQ72_14030</name>
</gene>
<accession>A0ABY5R3P5</accession>
<comment type="subcellular location">
    <subcellularLocation>
        <location evidence="1">Membrane</location>
        <topology evidence="1">Single-pass membrane protein</topology>
    </subcellularLocation>
</comment>
<keyword evidence="4" id="KW-0472">Membrane</keyword>
<dbReference type="PANTHER" id="PTHR30386">
    <property type="entry name" value="MEMBRANE FUSION SUBUNIT OF EMRAB-TOLC MULTIDRUG EFFLUX PUMP"/>
    <property type="match status" value="1"/>
</dbReference>
<keyword evidence="3" id="KW-1133">Transmembrane helix</keyword>
<name>A0ABY5R3P5_9HYPH</name>
<evidence type="ECO:0000256" key="3">
    <source>
        <dbReference type="ARBA" id="ARBA00022989"/>
    </source>
</evidence>
<reference evidence="5" key="1">
    <citation type="submission" date="2020-09" db="EMBL/GenBank/DDBJ databases">
        <title>Rhizobia associated with sainfoin plants.</title>
        <authorList>
            <person name="Asharfi S."/>
            <person name="Kuzmanovic N."/>
            <person name="Bunk B."/>
            <person name="Sproeer C."/>
            <person name="Becker M."/>
            <person name="Thuenen T."/>
        </authorList>
    </citation>
    <scope>NUCLEOTIDE SEQUENCE</scope>
    <source>
        <strain evidence="5">OM4</strain>
    </source>
</reference>
<proteinExistence type="predicted"/>
<sequence>MATVANEGHIAELEATVRTLGAQKRARREAYLDKVASELIEIDRSIGVLRQDLAKAELFERASLLKSPVAGRVQQLEVNTLGEVVQTGQRLMVIVPDGTARPSRSRRCCSTATRVLCTKGRMCGSSSKLSPSHNMVP</sequence>
<dbReference type="Proteomes" id="UP001058098">
    <property type="component" value="Chromosome"/>
</dbReference>
<keyword evidence="2" id="KW-0812">Transmembrane</keyword>
<evidence type="ECO:0000256" key="1">
    <source>
        <dbReference type="ARBA" id="ARBA00004167"/>
    </source>
</evidence>
<evidence type="ECO:0000256" key="2">
    <source>
        <dbReference type="ARBA" id="ARBA00022692"/>
    </source>
</evidence>
<dbReference type="EMBL" id="CP062229">
    <property type="protein sequence ID" value="UVC18098.1"/>
    <property type="molecule type" value="Genomic_DNA"/>
</dbReference>
<evidence type="ECO:0000313" key="5">
    <source>
        <dbReference type="EMBL" id="UVC18098.1"/>
    </source>
</evidence>
<dbReference type="PANTHER" id="PTHR30386:SF26">
    <property type="entry name" value="TRANSPORT PROTEIN COMB"/>
    <property type="match status" value="1"/>
</dbReference>
<protein>
    <submittedName>
        <fullName evidence="5">HlyD family efflux transporter periplasmic adaptor subunit</fullName>
    </submittedName>
</protein>
<evidence type="ECO:0000256" key="4">
    <source>
        <dbReference type="ARBA" id="ARBA00023136"/>
    </source>
</evidence>
<evidence type="ECO:0000313" key="6">
    <source>
        <dbReference type="Proteomes" id="UP001058098"/>
    </source>
</evidence>
<organism evidence="5 6">
    <name type="scientific">Mesorhizobium onobrychidis</name>
    <dbReference type="NCBI Taxonomy" id="2775404"/>
    <lineage>
        <taxon>Bacteria</taxon>
        <taxon>Pseudomonadati</taxon>
        <taxon>Pseudomonadota</taxon>
        <taxon>Alphaproteobacteria</taxon>
        <taxon>Hyphomicrobiales</taxon>
        <taxon>Phyllobacteriaceae</taxon>
        <taxon>Mesorhizobium</taxon>
    </lineage>
</organism>
<keyword evidence="6" id="KW-1185">Reference proteome</keyword>
<dbReference type="InterPro" id="IPR050739">
    <property type="entry name" value="MFP"/>
</dbReference>
<dbReference type="RefSeq" id="WP_258122983.1">
    <property type="nucleotide sequence ID" value="NZ_CP062229.1"/>
</dbReference>